<dbReference type="RefSeq" id="WP_224036322.1">
    <property type="nucleotide sequence ID" value="NZ_AP024849.1"/>
</dbReference>
<organism evidence="1 2">
    <name type="scientific">Clostridium gelidum</name>
    <dbReference type="NCBI Taxonomy" id="704125"/>
    <lineage>
        <taxon>Bacteria</taxon>
        <taxon>Bacillati</taxon>
        <taxon>Bacillota</taxon>
        <taxon>Clostridia</taxon>
        <taxon>Eubacteriales</taxon>
        <taxon>Clostridiaceae</taxon>
        <taxon>Clostridium</taxon>
    </lineage>
</organism>
<sequence length="68" mass="7908">MSEEKELLIAIILCVNENDKEIDLLGVDKSAKHIGQYLTYLPPKKLFQEKLHKAIQRARENFALKELE</sequence>
<dbReference type="Proteomes" id="UP000824633">
    <property type="component" value="Chromosome"/>
</dbReference>
<accession>A0ABM7SYH1</accession>
<reference evidence="2" key="1">
    <citation type="submission" date="2021-07" db="EMBL/GenBank/DDBJ databases">
        <title>Complete genome sequencing of a Clostridium isolate.</title>
        <authorList>
            <person name="Ueki A."/>
            <person name="Tonouchi A."/>
        </authorList>
    </citation>
    <scope>NUCLEOTIDE SEQUENCE [LARGE SCALE GENOMIC DNA]</scope>
    <source>
        <strain evidence="2">C5S11</strain>
    </source>
</reference>
<protein>
    <submittedName>
        <fullName evidence="1">Uncharacterized protein</fullName>
    </submittedName>
</protein>
<dbReference type="EMBL" id="AP024849">
    <property type="protein sequence ID" value="BCZ44660.1"/>
    <property type="molecule type" value="Genomic_DNA"/>
</dbReference>
<evidence type="ECO:0000313" key="1">
    <source>
        <dbReference type="EMBL" id="BCZ44660.1"/>
    </source>
</evidence>
<keyword evidence="2" id="KW-1185">Reference proteome</keyword>
<evidence type="ECO:0000313" key="2">
    <source>
        <dbReference type="Proteomes" id="UP000824633"/>
    </source>
</evidence>
<gene>
    <name evidence="1" type="ORF">psyc5s11_07270</name>
</gene>
<proteinExistence type="predicted"/>
<name>A0ABM7SYH1_9CLOT</name>